<dbReference type="Pfam" id="PF07011">
    <property type="entry name" value="Elf4"/>
    <property type="match status" value="1"/>
</dbReference>
<dbReference type="InterPro" id="IPR040462">
    <property type="entry name" value="EARLY_FLOWERING_4"/>
</dbReference>
<comment type="similarity">
    <text evidence="2">Belongs to the EARLY FLOWERING 4 family.</text>
</comment>
<evidence type="ECO:0000256" key="1">
    <source>
        <dbReference type="ARBA" id="ARBA00004123"/>
    </source>
</evidence>
<dbReference type="EMBL" id="JBBNAG010000006">
    <property type="protein sequence ID" value="KAK9126283.1"/>
    <property type="molecule type" value="Genomic_DNA"/>
</dbReference>
<name>A0AAP0J2P9_9MAGN</name>
<proteinExistence type="inferred from homology"/>
<feature type="domain" description="Protein EARLY FLOWERING 4" evidence="5">
    <location>
        <begin position="61"/>
        <end position="122"/>
    </location>
</feature>
<dbReference type="Proteomes" id="UP001419268">
    <property type="component" value="Unassembled WGS sequence"/>
</dbReference>
<reference evidence="6 7" key="1">
    <citation type="submission" date="2024-01" db="EMBL/GenBank/DDBJ databases">
        <title>Genome assemblies of Stephania.</title>
        <authorList>
            <person name="Yang L."/>
        </authorList>
    </citation>
    <scope>NUCLEOTIDE SEQUENCE [LARGE SCALE GENOMIC DNA]</scope>
    <source>
        <strain evidence="6">JXDWG</strain>
        <tissue evidence="6">Leaf</tissue>
    </source>
</reference>
<evidence type="ECO:0000256" key="3">
    <source>
        <dbReference type="ARBA" id="ARBA00023108"/>
    </source>
</evidence>
<dbReference type="GO" id="GO:0048511">
    <property type="term" value="P:rhythmic process"/>
    <property type="evidence" value="ECO:0007669"/>
    <property type="project" value="UniProtKB-KW"/>
</dbReference>
<organism evidence="6 7">
    <name type="scientific">Stephania cephalantha</name>
    <dbReference type="NCBI Taxonomy" id="152367"/>
    <lineage>
        <taxon>Eukaryota</taxon>
        <taxon>Viridiplantae</taxon>
        <taxon>Streptophyta</taxon>
        <taxon>Embryophyta</taxon>
        <taxon>Tracheophyta</taxon>
        <taxon>Spermatophyta</taxon>
        <taxon>Magnoliopsida</taxon>
        <taxon>Ranunculales</taxon>
        <taxon>Menispermaceae</taxon>
        <taxon>Menispermoideae</taxon>
        <taxon>Cissampelideae</taxon>
        <taxon>Stephania</taxon>
    </lineage>
</organism>
<keyword evidence="3" id="KW-0090">Biological rhythms</keyword>
<dbReference type="PANTHER" id="PTHR33469:SF16">
    <property type="entry name" value="PROTEIN ELF4-LIKE 4"/>
    <property type="match status" value="1"/>
</dbReference>
<evidence type="ECO:0000256" key="4">
    <source>
        <dbReference type="ARBA" id="ARBA00023242"/>
    </source>
</evidence>
<keyword evidence="4" id="KW-0539">Nucleus</keyword>
<dbReference type="GO" id="GO:0042753">
    <property type="term" value="P:positive regulation of circadian rhythm"/>
    <property type="evidence" value="ECO:0007669"/>
    <property type="project" value="InterPro"/>
</dbReference>
<comment type="caution">
    <text evidence="6">The sequence shown here is derived from an EMBL/GenBank/DDBJ whole genome shotgun (WGS) entry which is preliminary data.</text>
</comment>
<evidence type="ECO:0000313" key="7">
    <source>
        <dbReference type="Proteomes" id="UP001419268"/>
    </source>
</evidence>
<dbReference type="AlphaFoldDB" id="A0AAP0J2P9"/>
<evidence type="ECO:0000259" key="5">
    <source>
        <dbReference type="Pfam" id="PF07011"/>
    </source>
</evidence>
<keyword evidence="7" id="KW-1185">Reference proteome</keyword>
<protein>
    <recommendedName>
        <fullName evidence="5">Protein EARLY FLOWERING 4 domain-containing protein</fullName>
    </recommendedName>
</protein>
<dbReference type="GO" id="GO:0009649">
    <property type="term" value="P:entrainment of circadian clock"/>
    <property type="evidence" value="ECO:0007669"/>
    <property type="project" value="TreeGrafter"/>
</dbReference>
<evidence type="ECO:0000256" key="2">
    <source>
        <dbReference type="ARBA" id="ARBA00009514"/>
    </source>
</evidence>
<accession>A0AAP0J2P9</accession>
<dbReference type="InterPro" id="IPR009741">
    <property type="entry name" value="EARLY_FLOWERING_4_dom"/>
</dbReference>
<sequence length="159" mass="18585">MASPDENHTKVVKGATNFKFHSFGILVARWDGLSDLLLGHEHVAIIRRAELKTLVDLHGNEKSFVQVQNIMDQNRLLINEINQNHESRIADNFSRNIDLIREVNNNIRYVVNLYVIFREIFQDLCRFHLRRAQVASLDTRKIGLLRRSPREERALSRCI</sequence>
<dbReference type="PANTHER" id="PTHR33469">
    <property type="entry name" value="PROTEIN ELF4-LIKE 4"/>
    <property type="match status" value="1"/>
</dbReference>
<evidence type="ECO:0000313" key="6">
    <source>
        <dbReference type="EMBL" id="KAK9126283.1"/>
    </source>
</evidence>
<dbReference type="GO" id="GO:0005634">
    <property type="term" value="C:nucleus"/>
    <property type="evidence" value="ECO:0007669"/>
    <property type="project" value="UniProtKB-SubCell"/>
</dbReference>
<comment type="subcellular location">
    <subcellularLocation>
        <location evidence="1">Nucleus</location>
    </subcellularLocation>
</comment>
<gene>
    <name evidence="6" type="ORF">Scep_015129</name>
</gene>